<dbReference type="EMBL" id="LT629758">
    <property type="protein sequence ID" value="SDT71478.1"/>
    <property type="molecule type" value="Genomic_DNA"/>
</dbReference>
<organism evidence="3 4">
    <name type="scientific">Actinoplanes derwentensis</name>
    <dbReference type="NCBI Taxonomy" id="113562"/>
    <lineage>
        <taxon>Bacteria</taxon>
        <taxon>Bacillati</taxon>
        <taxon>Actinomycetota</taxon>
        <taxon>Actinomycetes</taxon>
        <taxon>Micromonosporales</taxon>
        <taxon>Micromonosporaceae</taxon>
        <taxon>Actinoplanes</taxon>
    </lineage>
</organism>
<evidence type="ECO:0000256" key="1">
    <source>
        <dbReference type="SAM" id="SignalP"/>
    </source>
</evidence>
<feature type="chain" id="PRO_5009271209" evidence="1">
    <location>
        <begin position="33"/>
        <end position="408"/>
    </location>
</feature>
<dbReference type="Gene3D" id="3.40.710.10">
    <property type="entry name" value="DD-peptidase/beta-lactamase superfamily"/>
    <property type="match status" value="1"/>
</dbReference>
<evidence type="ECO:0000259" key="2">
    <source>
        <dbReference type="Pfam" id="PF00144"/>
    </source>
</evidence>
<dbReference type="PANTHER" id="PTHR46825">
    <property type="entry name" value="D-ALANYL-D-ALANINE-CARBOXYPEPTIDASE/ENDOPEPTIDASE AMPH"/>
    <property type="match status" value="1"/>
</dbReference>
<keyword evidence="3" id="KW-0378">Hydrolase</keyword>
<dbReference type="Pfam" id="PF00144">
    <property type="entry name" value="Beta-lactamase"/>
    <property type="match status" value="1"/>
</dbReference>
<dbReference type="PANTHER" id="PTHR46825:SF7">
    <property type="entry name" value="D-ALANYL-D-ALANINE CARBOXYPEPTIDASE"/>
    <property type="match status" value="1"/>
</dbReference>
<dbReference type="SUPFAM" id="SSF56601">
    <property type="entry name" value="beta-lactamase/transpeptidase-like"/>
    <property type="match status" value="1"/>
</dbReference>
<dbReference type="STRING" id="113562.SAMN04489716_6179"/>
<dbReference type="InterPro" id="IPR050491">
    <property type="entry name" value="AmpC-like"/>
</dbReference>
<evidence type="ECO:0000313" key="3">
    <source>
        <dbReference type="EMBL" id="SDT71478.1"/>
    </source>
</evidence>
<keyword evidence="1" id="KW-0732">Signal</keyword>
<keyword evidence="3" id="KW-0121">Carboxypeptidase</keyword>
<dbReference type="RefSeq" id="WP_092548890.1">
    <property type="nucleotide sequence ID" value="NZ_BOMJ01000029.1"/>
</dbReference>
<feature type="signal peptide" evidence="1">
    <location>
        <begin position="1"/>
        <end position="32"/>
    </location>
</feature>
<dbReference type="AlphaFoldDB" id="A0A1H2CLU0"/>
<feature type="domain" description="Beta-lactamase-related" evidence="2">
    <location>
        <begin position="56"/>
        <end position="355"/>
    </location>
</feature>
<accession>A0A1H2CLU0</accession>
<evidence type="ECO:0000313" key="4">
    <source>
        <dbReference type="Proteomes" id="UP000198688"/>
    </source>
</evidence>
<sequence length="408" mass="43187">MTTDIKRTRVLQGAALMVSAAVALVGSGAAVAAAPGHVDGGRDPVMRDVARQVLSVGVPGYVARIDYGRKVGVTLAGVADRRDGRKLTVRDQFEVGSNTKTFTAVLALQLVDQGKLRLDSPVEKYLPGVVPNGRNITVRMLLQHTSGLFNYTADPDFFVDIDKRPQHVHTENELLAVAFKHAPNFAPGTDWAYSNTNYILIGMVLQKLTGRSLPALVEQRIAAPLGLVNTYFADPRAINTGPGYARGYSVSFAGTSPVYTDVSARPLGGWAGAAGAVISTPAELSRFFEALLGGDLISAEQLKQMKTTVELGEGFGEGGYGLGLMRIDSPCGTVWGHGGDTLGHHSAAVTTENGRRSAVTDATAEPSDTSPNEGVLRFVKVVQAADTVTICRMLDKPAPQAVMDALRS</sequence>
<dbReference type="OrthoDB" id="3174977at2"/>
<dbReference type="GO" id="GO:0004180">
    <property type="term" value="F:carboxypeptidase activity"/>
    <property type="evidence" value="ECO:0007669"/>
    <property type="project" value="UniProtKB-KW"/>
</dbReference>
<keyword evidence="3" id="KW-0645">Protease</keyword>
<dbReference type="InterPro" id="IPR001466">
    <property type="entry name" value="Beta-lactam-related"/>
</dbReference>
<name>A0A1H2CLU0_9ACTN</name>
<proteinExistence type="predicted"/>
<protein>
    <submittedName>
        <fullName evidence="3">D-alanyl-D-alanine carboxypeptidase</fullName>
    </submittedName>
</protein>
<gene>
    <name evidence="3" type="ORF">SAMN04489716_6179</name>
</gene>
<reference evidence="3 4" key="1">
    <citation type="submission" date="2016-10" db="EMBL/GenBank/DDBJ databases">
        <authorList>
            <person name="de Groot N.N."/>
        </authorList>
    </citation>
    <scope>NUCLEOTIDE SEQUENCE [LARGE SCALE GENOMIC DNA]</scope>
    <source>
        <strain evidence="3 4">DSM 43941</strain>
    </source>
</reference>
<dbReference type="Proteomes" id="UP000198688">
    <property type="component" value="Chromosome I"/>
</dbReference>
<keyword evidence="4" id="KW-1185">Reference proteome</keyword>
<dbReference type="InterPro" id="IPR012338">
    <property type="entry name" value="Beta-lactam/transpept-like"/>
</dbReference>